<dbReference type="PANTHER" id="PTHR14469">
    <property type="entry name" value="SARCOMA ANTIGEN NY-SAR-23"/>
    <property type="match status" value="1"/>
</dbReference>
<feature type="compositionally biased region" description="Basic residues" evidence="2">
    <location>
        <begin position="404"/>
        <end position="418"/>
    </location>
</feature>
<dbReference type="Ensembl" id="ENSPCET00000016708.1">
    <property type="protein sequence ID" value="ENSPCEP00000016141.1"/>
    <property type="gene ID" value="ENSPCEG00000012702.1"/>
</dbReference>
<sequence length="434" mass="49404">MVTFLTHEVQQLLHNKFVVILGDSIQRSVYKDLVLLLQKDALLSQAQLKAKGELSFENDCLVEGGVRGELTNGTHYREVRQYRTDHHLMRFYFITRVYSDYMESVLADFQAGPQPDVVIINSCLWDVSRYGPKSMKQYQLNLEKAFNRLDEVLPQACLLMWNMTMPVSHKVIGGFLIPELQHQGKKLRHDVIEGNFYGAVLAGSHHFDVLDLHYSFRFAARHRSKDGVHWSQEVHRKISHLLLAHVADAWGVEIPEKKPQEDFSLASAVELGWQPDPCPMPPAAPTRPLGPEWDNRNLSWMPQPSACQLPPPPQPPFDFCCPFKDLIFQEDSPFFPSREGSGRPISGYISFDDCPGFSAEAPGPGFHAWGVPRVLPDPRPFPSLVGNPAPSFPLHHWSPTSRGHGGHSRGFIRRRQPGRWRSEPPYSWPSYGRY</sequence>
<accession>A0A8C8S9A4</accession>
<name>A0A8C8S9A4_9SAUR</name>
<dbReference type="Gene3D" id="3.40.50.1110">
    <property type="entry name" value="SGNH hydrolase"/>
    <property type="match status" value="1"/>
</dbReference>
<dbReference type="InterPro" id="IPR036514">
    <property type="entry name" value="SGNH_hydro_sf"/>
</dbReference>
<keyword evidence="4" id="KW-1185">Reference proteome</keyword>
<dbReference type="SUPFAM" id="SSF52266">
    <property type="entry name" value="SGNH hydrolase"/>
    <property type="match status" value="1"/>
</dbReference>
<proteinExistence type="inferred from homology"/>
<dbReference type="GO" id="GO:0016788">
    <property type="term" value="F:hydrolase activity, acting on ester bonds"/>
    <property type="evidence" value="ECO:0007669"/>
    <property type="project" value="InterPro"/>
</dbReference>
<dbReference type="AlphaFoldDB" id="A0A8C8S9A4"/>
<dbReference type="PANTHER" id="PTHR14469:SF0">
    <property type="entry name" value="FAMILY WITH SEQUENCE SIMILARITY 113"/>
    <property type="match status" value="1"/>
</dbReference>
<evidence type="ECO:0000313" key="3">
    <source>
        <dbReference type="Ensembl" id="ENSPCEP00000016141.1"/>
    </source>
</evidence>
<dbReference type="Pfam" id="PF00657">
    <property type="entry name" value="Lipase_GDSL"/>
    <property type="match status" value="1"/>
</dbReference>
<reference evidence="3" key="2">
    <citation type="submission" date="2025-09" db="UniProtKB">
        <authorList>
            <consortium name="Ensembl"/>
        </authorList>
    </citation>
    <scope>IDENTIFICATION</scope>
</reference>
<dbReference type="InterPro" id="IPR001087">
    <property type="entry name" value="GDSL"/>
</dbReference>
<evidence type="ECO:0008006" key="5">
    <source>
        <dbReference type="Google" id="ProtNLM"/>
    </source>
</evidence>
<organism evidence="3 4">
    <name type="scientific">Pelusios castaneus</name>
    <name type="common">West African mud turtle</name>
    <dbReference type="NCBI Taxonomy" id="367368"/>
    <lineage>
        <taxon>Eukaryota</taxon>
        <taxon>Metazoa</taxon>
        <taxon>Chordata</taxon>
        <taxon>Craniata</taxon>
        <taxon>Vertebrata</taxon>
        <taxon>Euteleostomi</taxon>
        <taxon>Archelosauria</taxon>
        <taxon>Testudinata</taxon>
        <taxon>Testudines</taxon>
        <taxon>Pleurodira</taxon>
        <taxon>Pelomedusidae</taxon>
        <taxon>Pelusios</taxon>
    </lineage>
</organism>
<dbReference type="Proteomes" id="UP000694393">
    <property type="component" value="Unplaced"/>
</dbReference>
<protein>
    <recommendedName>
        <fullName evidence="5">PC-esterase domain containing 1A</fullName>
    </recommendedName>
</protein>
<comment type="similarity">
    <text evidence="1">Belongs to the PC-esterase family.</text>
</comment>
<feature type="region of interest" description="Disordered" evidence="2">
    <location>
        <begin position="395"/>
        <end position="424"/>
    </location>
</feature>
<evidence type="ECO:0000313" key="4">
    <source>
        <dbReference type="Proteomes" id="UP000694393"/>
    </source>
</evidence>
<reference evidence="3" key="1">
    <citation type="submission" date="2025-08" db="UniProtKB">
        <authorList>
            <consortium name="Ensembl"/>
        </authorList>
    </citation>
    <scope>IDENTIFICATION</scope>
</reference>
<evidence type="ECO:0000256" key="2">
    <source>
        <dbReference type="SAM" id="MobiDB-lite"/>
    </source>
</evidence>
<evidence type="ECO:0000256" key="1">
    <source>
        <dbReference type="ARBA" id="ARBA00037957"/>
    </source>
</evidence>